<dbReference type="PANTHER" id="PTHR14289">
    <property type="entry name" value="F-BOX ONLY PROTEIN 3"/>
    <property type="match status" value="1"/>
</dbReference>
<dbReference type="RefSeq" id="WP_186505863.1">
    <property type="nucleotide sequence ID" value="NZ_JACNEP010000003.1"/>
</dbReference>
<evidence type="ECO:0000313" key="4">
    <source>
        <dbReference type="EMBL" id="MBC3765392.1"/>
    </source>
</evidence>
<organism evidence="4 5">
    <name type="scientific">Neptunicella marina</name>
    <dbReference type="NCBI Taxonomy" id="2125989"/>
    <lineage>
        <taxon>Bacteria</taxon>
        <taxon>Pseudomonadati</taxon>
        <taxon>Pseudomonadota</taxon>
        <taxon>Gammaproteobacteria</taxon>
        <taxon>Alteromonadales</taxon>
        <taxon>Alteromonadaceae</taxon>
        <taxon>Neptunicella</taxon>
    </lineage>
</organism>
<dbReference type="Pfam" id="PF04379">
    <property type="entry name" value="DUF525"/>
    <property type="match status" value="1"/>
</dbReference>
<dbReference type="NCBIfam" id="NF003967">
    <property type="entry name" value="PRK05461.1"/>
    <property type="match status" value="1"/>
</dbReference>
<proteinExistence type="inferred from homology"/>
<dbReference type="Gene3D" id="2.60.40.1470">
    <property type="entry name" value="ApaG domain"/>
    <property type="match status" value="1"/>
</dbReference>
<dbReference type="InterPro" id="IPR023065">
    <property type="entry name" value="Uncharacterised_ApaG"/>
</dbReference>
<evidence type="ECO:0000259" key="3">
    <source>
        <dbReference type="PROSITE" id="PS51087"/>
    </source>
</evidence>
<feature type="domain" description="ApaG" evidence="3">
    <location>
        <begin position="3"/>
        <end position="127"/>
    </location>
</feature>
<accession>A0A8J6IT48</accession>
<reference evidence="4" key="2">
    <citation type="submission" date="2020-08" db="EMBL/GenBank/DDBJ databases">
        <authorList>
            <person name="Lai Q."/>
        </authorList>
    </citation>
    <scope>NUCLEOTIDE SEQUENCE</scope>
    <source>
        <strain evidence="4">S27-2</strain>
    </source>
</reference>
<evidence type="ECO:0000313" key="5">
    <source>
        <dbReference type="Proteomes" id="UP000601768"/>
    </source>
</evidence>
<dbReference type="HAMAP" id="MF_00791">
    <property type="entry name" value="ApaG"/>
    <property type="match status" value="1"/>
</dbReference>
<gene>
    <name evidence="2 4" type="primary">apaG</name>
    <name evidence="4" type="ORF">H8B19_05855</name>
</gene>
<comment type="caution">
    <text evidence="4">The sequence shown here is derived from an EMBL/GenBank/DDBJ whole genome shotgun (WGS) entry which is preliminary data.</text>
</comment>
<evidence type="ECO:0000256" key="1">
    <source>
        <dbReference type="ARBA" id="ARBA00017693"/>
    </source>
</evidence>
<sequence length="127" mass="13808">MSQSAAEDIVITVKTQFLADHPVCDEGKFAFAYFITIKNTSKQSVQLLNRYWLITDGNGKTSEVQGAGVVGEQPHISPNQAHHYNSGAILDTPVGTMQGFYEMQRADGSTFEAPIPLFSLAVTSLVN</sequence>
<dbReference type="Proteomes" id="UP000601768">
    <property type="component" value="Unassembled WGS sequence"/>
</dbReference>
<name>A0A8J6IT48_9ALTE</name>
<dbReference type="SUPFAM" id="SSF110069">
    <property type="entry name" value="ApaG-like"/>
    <property type="match status" value="1"/>
</dbReference>
<dbReference type="InterPro" id="IPR036767">
    <property type="entry name" value="ApaG_sf"/>
</dbReference>
<dbReference type="PANTHER" id="PTHR14289:SF16">
    <property type="entry name" value="POLYMERASE DELTA-INTERACTING PROTEIN 2"/>
    <property type="match status" value="1"/>
</dbReference>
<dbReference type="AlphaFoldDB" id="A0A8J6IT48"/>
<dbReference type="EMBL" id="JACNEP010000003">
    <property type="protein sequence ID" value="MBC3765392.1"/>
    <property type="molecule type" value="Genomic_DNA"/>
</dbReference>
<dbReference type="PROSITE" id="PS51087">
    <property type="entry name" value="APAG"/>
    <property type="match status" value="1"/>
</dbReference>
<evidence type="ECO:0000256" key="2">
    <source>
        <dbReference type="HAMAP-Rule" id="MF_00791"/>
    </source>
</evidence>
<dbReference type="GO" id="GO:0070987">
    <property type="term" value="P:error-free translesion synthesis"/>
    <property type="evidence" value="ECO:0007669"/>
    <property type="project" value="TreeGrafter"/>
</dbReference>
<keyword evidence="5" id="KW-1185">Reference proteome</keyword>
<reference evidence="4" key="1">
    <citation type="journal article" date="2018" name="Int. J. Syst. Evol. Microbiol.">
        <title>Neptunicella marina gen. nov., sp. nov., isolated from surface seawater.</title>
        <authorList>
            <person name="Liu X."/>
            <person name="Lai Q."/>
            <person name="Du Y."/>
            <person name="Zhang X."/>
            <person name="Liu Z."/>
            <person name="Sun F."/>
            <person name="Shao Z."/>
        </authorList>
    </citation>
    <scope>NUCLEOTIDE SEQUENCE</scope>
    <source>
        <strain evidence="4">S27-2</strain>
    </source>
</reference>
<protein>
    <recommendedName>
        <fullName evidence="1 2">Protein ApaG</fullName>
    </recommendedName>
</protein>
<dbReference type="InterPro" id="IPR007474">
    <property type="entry name" value="ApaG_domain"/>
</dbReference>